<dbReference type="Proteomes" id="UP000031196">
    <property type="component" value="Unassembled WGS sequence"/>
</dbReference>
<organism evidence="1 2">
    <name type="scientific">Pseudarthrobacter phenanthrenivorans</name>
    <name type="common">Arthrobacter phenanthrenivorans</name>
    <dbReference type="NCBI Taxonomy" id="361575"/>
    <lineage>
        <taxon>Bacteria</taxon>
        <taxon>Bacillati</taxon>
        <taxon>Actinomycetota</taxon>
        <taxon>Actinomycetes</taxon>
        <taxon>Micrococcales</taxon>
        <taxon>Micrococcaceae</taxon>
        <taxon>Pseudarthrobacter</taxon>
    </lineage>
</organism>
<dbReference type="RefSeq" id="WP_043450397.1">
    <property type="nucleotide sequence ID" value="NZ_JWTB01000008.1"/>
</dbReference>
<dbReference type="OrthoDB" id="5123488at2"/>
<name>A0A0B4DIP5_PSEPS</name>
<gene>
    <name evidence="1" type="ORF">RM50_04375</name>
</gene>
<comment type="caution">
    <text evidence="1">The sequence shown here is derived from an EMBL/GenBank/DDBJ whole genome shotgun (WGS) entry which is preliminary data.</text>
</comment>
<reference evidence="1 2" key="1">
    <citation type="submission" date="2014-12" db="EMBL/GenBank/DDBJ databases">
        <title>Genome sequencing of Arthrobacter phenanthrenivorans SWC37.</title>
        <authorList>
            <person name="Tan P.W."/>
            <person name="Chan K.-G."/>
        </authorList>
    </citation>
    <scope>NUCLEOTIDE SEQUENCE [LARGE SCALE GENOMIC DNA]</scope>
    <source>
        <strain evidence="1 2">SWC37</strain>
    </source>
</reference>
<accession>A0A0B4DIP5</accession>
<evidence type="ECO:0000313" key="1">
    <source>
        <dbReference type="EMBL" id="KIC68702.1"/>
    </source>
</evidence>
<dbReference type="EMBL" id="JWTB01000008">
    <property type="protein sequence ID" value="KIC68702.1"/>
    <property type="molecule type" value="Genomic_DNA"/>
</dbReference>
<evidence type="ECO:0000313" key="2">
    <source>
        <dbReference type="Proteomes" id="UP000031196"/>
    </source>
</evidence>
<sequence length="181" mass="19804">MASDQKSHPYSFENLMAEAVFQVVEERVSEEEALSAEHDEGRAVYTPRTMLDYVEAVQLLPAAVDEIMLKVARQAHSEGYTWGEIAKAAGLSSGQIAHHRWAEGREQRLDSLKKRVGGRRPSMATPGVPGRSAAEAARLLGCDVRTLPTKVAAGEIQSRQITLNSGGTRTRYFLPGDQTPD</sequence>
<dbReference type="AlphaFoldDB" id="A0A0B4DIP5"/>
<proteinExistence type="predicted"/>
<protein>
    <submittedName>
        <fullName evidence="1">Uncharacterized protein</fullName>
    </submittedName>
</protein>